<name>A0A8T3CS43_9TELE</name>
<keyword evidence="5 7" id="KW-0175">Coiled coil</keyword>
<dbReference type="GO" id="GO:1904115">
    <property type="term" value="C:axon cytoplasm"/>
    <property type="evidence" value="ECO:0007669"/>
    <property type="project" value="GOC"/>
</dbReference>
<dbReference type="InterPro" id="IPR028197">
    <property type="entry name" value="Syntaphilin/Syntabulin"/>
</dbReference>
<comment type="caution">
    <text evidence="9">The sequence shown here is derived from an EMBL/GenBank/DDBJ whole genome shotgun (WGS) entry which is preliminary data.</text>
</comment>
<protein>
    <recommendedName>
        <fullName evidence="11">Syntabulin</fullName>
    </recommendedName>
</protein>
<dbReference type="AlphaFoldDB" id="A0A8T3CS43"/>
<sequence length="570" mass="63130">MGPFQGYQEHKALEKEGGRSRIPRLILRPYCPKQKGLPMSDSPFSEEEGRDCDFSYDHSKRTISTNSYSSGSEKSRRGSPKLGERKVKVKRVRVDVMAEWSVPPSRHKREQRSSKQLKGSDVDFSSSSSSRGSVKSREARPASPGGKKVLLSQRHSRRSSTGQYHSCGDNHGIKPPNPEQYLTPLQQKEVTIRHLRSKLKQSETRVCERELEVEELKAQLGRMREDWIEEECHRVEAQLALKEARKEIKQLRQVVETMKNSLMEKDKGIQKYFIDINIQNKKLESLLHSMEMAQNGSMQDESALDLLCDSPPGKTLAELGDGPALEDQAAEKMADSSLLADDEMANRTDILEYVLMSTAVDSSQNYGLKTDAGQSGLLQSLDVVPVLPTSVTTVEQQVTTEDKAIQTDFIPDTSDLKALLLQLLHLQSAQMPTVAKFPALQSLDTPEEADQAPSDPPPTTPPTPEESSESGELGSGPEEGPCATEDQDVDKPTGQTGTEPCMAIVQKHYWSNSFLVDLAAVAVPMLPTVAWFFSTHSARRMPVYNIGSMIRGCCVVGLHSLRQVSLGPNA</sequence>
<feature type="compositionally biased region" description="Basic and acidic residues" evidence="8">
    <location>
        <begin position="8"/>
        <end position="19"/>
    </location>
</feature>
<feature type="region of interest" description="Disordered" evidence="8">
    <location>
        <begin position="1"/>
        <end position="181"/>
    </location>
</feature>
<reference evidence="9" key="1">
    <citation type="submission" date="2021-01" db="EMBL/GenBank/DDBJ databases">
        <authorList>
            <person name="Zahm M."/>
            <person name="Roques C."/>
            <person name="Cabau C."/>
            <person name="Klopp C."/>
            <person name="Donnadieu C."/>
            <person name="Jouanno E."/>
            <person name="Lampietro C."/>
            <person name="Louis A."/>
            <person name="Herpin A."/>
            <person name="Echchiki A."/>
            <person name="Berthelot C."/>
            <person name="Parey E."/>
            <person name="Roest-Crollius H."/>
            <person name="Braasch I."/>
            <person name="Postlethwait J."/>
            <person name="Bobe J."/>
            <person name="Montfort J."/>
            <person name="Bouchez O."/>
            <person name="Begum T."/>
            <person name="Mejri S."/>
            <person name="Adams A."/>
            <person name="Chen W.-J."/>
            <person name="Guiguen Y."/>
        </authorList>
    </citation>
    <scope>NUCLEOTIDE SEQUENCE</scope>
    <source>
        <tissue evidence="9">Blood</tissue>
    </source>
</reference>
<evidence type="ECO:0000313" key="10">
    <source>
        <dbReference type="Proteomes" id="UP000829720"/>
    </source>
</evidence>
<dbReference type="EMBL" id="JAERUA010000020">
    <property type="protein sequence ID" value="KAI1885505.1"/>
    <property type="molecule type" value="Genomic_DNA"/>
</dbReference>
<dbReference type="GO" id="GO:0060074">
    <property type="term" value="P:synapse maturation"/>
    <property type="evidence" value="ECO:0007669"/>
    <property type="project" value="TreeGrafter"/>
</dbReference>
<comment type="subcellular location">
    <subcellularLocation>
        <location evidence="1">Membrane</location>
        <topology evidence="1">Single-pass membrane protein</topology>
    </subcellularLocation>
</comment>
<proteinExistence type="predicted"/>
<keyword evidence="2" id="KW-0597">Phosphoprotein</keyword>
<feature type="compositionally biased region" description="Basic and acidic residues" evidence="8">
    <location>
        <begin position="51"/>
        <end position="60"/>
    </location>
</feature>
<feature type="compositionally biased region" description="Low complexity" evidence="8">
    <location>
        <begin position="122"/>
        <end position="133"/>
    </location>
</feature>
<evidence type="ECO:0000256" key="3">
    <source>
        <dbReference type="ARBA" id="ARBA00022692"/>
    </source>
</evidence>
<dbReference type="OrthoDB" id="5807119at2759"/>
<feature type="compositionally biased region" description="Polar residues" evidence="8">
    <location>
        <begin position="62"/>
        <end position="72"/>
    </location>
</feature>
<feature type="compositionally biased region" description="Low complexity" evidence="8">
    <location>
        <begin position="470"/>
        <end position="481"/>
    </location>
</feature>
<keyword evidence="4" id="KW-1133">Transmembrane helix</keyword>
<organism evidence="9 10">
    <name type="scientific">Albula goreensis</name>
    <dbReference type="NCBI Taxonomy" id="1534307"/>
    <lineage>
        <taxon>Eukaryota</taxon>
        <taxon>Metazoa</taxon>
        <taxon>Chordata</taxon>
        <taxon>Craniata</taxon>
        <taxon>Vertebrata</taxon>
        <taxon>Euteleostomi</taxon>
        <taxon>Actinopterygii</taxon>
        <taxon>Neopterygii</taxon>
        <taxon>Teleostei</taxon>
        <taxon>Albuliformes</taxon>
        <taxon>Albulidae</taxon>
        <taxon>Albula</taxon>
    </lineage>
</organism>
<feature type="region of interest" description="Disordered" evidence="8">
    <location>
        <begin position="444"/>
        <end position="497"/>
    </location>
</feature>
<dbReference type="GO" id="GO:0005881">
    <property type="term" value="C:cytoplasmic microtubule"/>
    <property type="evidence" value="ECO:0007669"/>
    <property type="project" value="TreeGrafter"/>
</dbReference>
<accession>A0A8T3CS43</accession>
<keyword evidence="6" id="KW-0472">Membrane</keyword>
<dbReference type="GO" id="GO:0016020">
    <property type="term" value="C:membrane"/>
    <property type="evidence" value="ECO:0007669"/>
    <property type="project" value="UniProtKB-SubCell"/>
</dbReference>
<evidence type="ECO:0000256" key="2">
    <source>
        <dbReference type="ARBA" id="ARBA00022553"/>
    </source>
</evidence>
<dbReference type="Pfam" id="PF15290">
    <property type="entry name" value="Syntaphilin"/>
    <property type="match status" value="1"/>
</dbReference>
<dbReference type="Proteomes" id="UP000829720">
    <property type="component" value="Unassembled WGS sequence"/>
</dbReference>
<evidence type="ECO:0000256" key="1">
    <source>
        <dbReference type="ARBA" id="ARBA00004167"/>
    </source>
</evidence>
<feature type="compositionally biased region" description="Basic and acidic residues" evidence="8">
    <location>
        <begin position="82"/>
        <end position="96"/>
    </location>
</feature>
<dbReference type="GO" id="GO:0019896">
    <property type="term" value="P:axonal transport of mitochondrion"/>
    <property type="evidence" value="ECO:0007669"/>
    <property type="project" value="TreeGrafter"/>
</dbReference>
<dbReference type="PANTHER" id="PTHR16208:SF4">
    <property type="entry name" value="SYNTABULIN"/>
    <property type="match status" value="1"/>
</dbReference>
<evidence type="ECO:0000256" key="5">
    <source>
        <dbReference type="ARBA" id="ARBA00023054"/>
    </source>
</evidence>
<evidence type="ECO:0000313" key="9">
    <source>
        <dbReference type="EMBL" id="KAI1885505.1"/>
    </source>
</evidence>
<dbReference type="PANTHER" id="PTHR16208">
    <property type="entry name" value="MICROTUBULE-ASSOCIATED PROTEIN/SYNTAPHILIN"/>
    <property type="match status" value="1"/>
</dbReference>
<gene>
    <name evidence="9" type="ORF">AGOR_G00204440</name>
</gene>
<feature type="compositionally biased region" description="Pro residues" evidence="8">
    <location>
        <begin position="454"/>
        <end position="464"/>
    </location>
</feature>
<evidence type="ECO:0008006" key="11">
    <source>
        <dbReference type="Google" id="ProtNLM"/>
    </source>
</evidence>
<feature type="coiled-coil region" evidence="7">
    <location>
        <begin position="234"/>
        <end position="261"/>
    </location>
</feature>
<evidence type="ECO:0000256" key="4">
    <source>
        <dbReference type="ARBA" id="ARBA00022989"/>
    </source>
</evidence>
<keyword evidence="10" id="KW-1185">Reference proteome</keyword>
<keyword evidence="3" id="KW-0812">Transmembrane</keyword>
<evidence type="ECO:0000256" key="6">
    <source>
        <dbReference type="ARBA" id="ARBA00023136"/>
    </source>
</evidence>
<evidence type="ECO:0000256" key="7">
    <source>
        <dbReference type="SAM" id="Coils"/>
    </source>
</evidence>
<evidence type="ECO:0000256" key="8">
    <source>
        <dbReference type="SAM" id="MobiDB-lite"/>
    </source>
</evidence>